<dbReference type="Proteomes" id="UP000606974">
    <property type="component" value="Unassembled WGS sequence"/>
</dbReference>
<accession>A0A8H7E4B4</accession>
<evidence type="ECO:0000313" key="2">
    <source>
        <dbReference type="EMBL" id="KAF7506171.1"/>
    </source>
</evidence>
<feature type="compositionally biased region" description="Low complexity" evidence="1">
    <location>
        <begin position="50"/>
        <end position="63"/>
    </location>
</feature>
<dbReference type="EMBL" id="JAACFV010000092">
    <property type="protein sequence ID" value="KAF7506171.1"/>
    <property type="molecule type" value="Genomic_DNA"/>
</dbReference>
<dbReference type="AlphaFoldDB" id="A0A8H7E4B4"/>
<name>A0A8H7E4B4_9EURO</name>
<organism evidence="2 3">
    <name type="scientific">Endocarpon pusillum</name>
    <dbReference type="NCBI Taxonomy" id="364733"/>
    <lineage>
        <taxon>Eukaryota</taxon>
        <taxon>Fungi</taxon>
        <taxon>Dikarya</taxon>
        <taxon>Ascomycota</taxon>
        <taxon>Pezizomycotina</taxon>
        <taxon>Eurotiomycetes</taxon>
        <taxon>Chaetothyriomycetidae</taxon>
        <taxon>Verrucariales</taxon>
        <taxon>Verrucariaceae</taxon>
        <taxon>Endocarpon</taxon>
    </lineage>
</organism>
<gene>
    <name evidence="2" type="ORF">GJ744_012151</name>
</gene>
<feature type="region of interest" description="Disordered" evidence="1">
    <location>
        <begin position="1"/>
        <end position="92"/>
    </location>
</feature>
<evidence type="ECO:0000256" key="1">
    <source>
        <dbReference type="SAM" id="MobiDB-lite"/>
    </source>
</evidence>
<sequence length="197" mass="21020">MLSKQSIPPPQGTQSSFPSSVASRPVQLLRNTKDAVVSSKASRGPQRSVQASAQPGKGSSSPSPSRPQNRITNPAPATKARPFAQAPSAAETLTRGGALAANRFSPLTIGLPDDDPNDPLNTQIRELLSIHTEPDGQAGYLNVMRATLHSFASMAYDQELMVYTDSCDAHVKQLVRVLDELKKWGHCVLGGQIVRPG</sequence>
<protein>
    <submittedName>
        <fullName evidence="2">Uncharacterized protein</fullName>
    </submittedName>
</protein>
<evidence type="ECO:0000313" key="3">
    <source>
        <dbReference type="Proteomes" id="UP000606974"/>
    </source>
</evidence>
<feature type="compositionally biased region" description="Polar residues" evidence="1">
    <location>
        <begin position="1"/>
        <end position="22"/>
    </location>
</feature>
<dbReference type="OrthoDB" id="10409501at2759"/>
<comment type="caution">
    <text evidence="2">The sequence shown here is derived from an EMBL/GenBank/DDBJ whole genome shotgun (WGS) entry which is preliminary data.</text>
</comment>
<keyword evidence="3" id="KW-1185">Reference proteome</keyword>
<reference evidence="2" key="1">
    <citation type="submission" date="2020-02" db="EMBL/GenBank/DDBJ databases">
        <authorList>
            <person name="Palmer J.M."/>
        </authorList>
    </citation>
    <scope>NUCLEOTIDE SEQUENCE</scope>
    <source>
        <strain evidence="2">EPUS1.4</strain>
        <tissue evidence="2">Thallus</tissue>
    </source>
</reference>
<feature type="compositionally biased region" description="Polar residues" evidence="1">
    <location>
        <begin position="39"/>
        <end position="49"/>
    </location>
</feature>
<proteinExistence type="predicted"/>